<proteinExistence type="predicted"/>
<dbReference type="Proteomes" id="UP001358586">
    <property type="component" value="Chromosome 4"/>
</dbReference>
<evidence type="ECO:0000313" key="3">
    <source>
        <dbReference type="Proteomes" id="UP001358586"/>
    </source>
</evidence>
<evidence type="ECO:0000256" key="1">
    <source>
        <dbReference type="SAM" id="MobiDB-lite"/>
    </source>
</evidence>
<name>A0ABR0QBV3_GOSAR</name>
<feature type="compositionally biased region" description="Acidic residues" evidence="1">
    <location>
        <begin position="9"/>
        <end position="26"/>
    </location>
</feature>
<feature type="region of interest" description="Disordered" evidence="1">
    <location>
        <begin position="1"/>
        <end position="58"/>
    </location>
</feature>
<sequence>MFERFPPPGDEEGNDVGDDEDDEEETPTTQLNYEGIFGPNRASTKGIVIRDPSHHNSV</sequence>
<reference evidence="2 3" key="1">
    <citation type="submission" date="2023-03" db="EMBL/GenBank/DDBJ databases">
        <title>WGS of Gossypium arboreum.</title>
        <authorList>
            <person name="Yu D."/>
        </authorList>
    </citation>
    <scope>NUCLEOTIDE SEQUENCE [LARGE SCALE GENOMIC DNA]</scope>
    <source>
        <tissue evidence="2">Leaf</tissue>
    </source>
</reference>
<organism evidence="2 3">
    <name type="scientific">Gossypium arboreum</name>
    <name type="common">Tree cotton</name>
    <name type="synonym">Gossypium nanking</name>
    <dbReference type="NCBI Taxonomy" id="29729"/>
    <lineage>
        <taxon>Eukaryota</taxon>
        <taxon>Viridiplantae</taxon>
        <taxon>Streptophyta</taxon>
        <taxon>Embryophyta</taxon>
        <taxon>Tracheophyta</taxon>
        <taxon>Spermatophyta</taxon>
        <taxon>Magnoliopsida</taxon>
        <taxon>eudicotyledons</taxon>
        <taxon>Gunneridae</taxon>
        <taxon>Pentapetalae</taxon>
        <taxon>rosids</taxon>
        <taxon>malvids</taxon>
        <taxon>Malvales</taxon>
        <taxon>Malvaceae</taxon>
        <taxon>Malvoideae</taxon>
        <taxon>Gossypium</taxon>
    </lineage>
</organism>
<protein>
    <submittedName>
        <fullName evidence="2">Uncharacterized protein</fullName>
    </submittedName>
</protein>
<keyword evidence="3" id="KW-1185">Reference proteome</keyword>
<gene>
    <name evidence="2" type="ORF">PVK06_012149</name>
</gene>
<comment type="caution">
    <text evidence="2">The sequence shown here is derived from an EMBL/GenBank/DDBJ whole genome shotgun (WGS) entry which is preliminary data.</text>
</comment>
<evidence type="ECO:0000313" key="2">
    <source>
        <dbReference type="EMBL" id="KAK5836363.1"/>
    </source>
</evidence>
<dbReference type="EMBL" id="JARKNE010000004">
    <property type="protein sequence ID" value="KAK5836363.1"/>
    <property type="molecule type" value="Genomic_DNA"/>
</dbReference>
<accession>A0ABR0QBV3</accession>